<dbReference type="GO" id="GO:0016747">
    <property type="term" value="F:acyltransferase activity, transferring groups other than amino-acyl groups"/>
    <property type="evidence" value="ECO:0007669"/>
    <property type="project" value="InterPro"/>
</dbReference>
<dbReference type="PROSITE" id="PS51186">
    <property type="entry name" value="GNAT"/>
    <property type="match status" value="1"/>
</dbReference>
<name>K1PW42_MAGGI</name>
<evidence type="ECO:0000313" key="1">
    <source>
        <dbReference type="EMBL" id="EKC23214.1"/>
    </source>
</evidence>
<dbReference type="Pfam" id="PF00583">
    <property type="entry name" value="Acetyltransf_1"/>
    <property type="match status" value="1"/>
</dbReference>
<protein>
    <submittedName>
        <fullName evidence="1">Uncharacterized protein</fullName>
    </submittedName>
</protein>
<sequence>MSMQENQTQSNHNYLDRVKSLCLIRPCPPTQPKRDEENRHTETMLLKHEFRFHETELEWMDCLPVVATLVTGRHVIIDYMTEQQLTETYCMIQEAAQHGDGYGIDEFDSEKDFRHEIEGSDCFAIVSKDSGELLAGLILAVSKFYRGMSGVCDPFIIVKRTERKQKLGEFCMRKAIEFSKKLGYMGMYVDTFSNNVAVQRIIEKIGGFQRVGFLPLGGRLQTGQLVGSVIYYRDLSPEKPKKPEDT</sequence>
<dbReference type="InParanoid" id="K1PW42"/>
<organism evidence="1">
    <name type="scientific">Magallana gigas</name>
    <name type="common">Pacific oyster</name>
    <name type="synonym">Crassostrea gigas</name>
    <dbReference type="NCBI Taxonomy" id="29159"/>
    <lineage>
        <taxon>Eukaryota</taxon>
        <taxon>Metazoa</taxon>
        <taxon>Spiralia</taxon>
        <taxon>Lophotrochozoa</taxon>
        <taxon>Mollusca</taxon>
        <taxon>Bivalvia</taxon>
        <taxon>Autobranchia</taxon>
        <taxon>Pteriomorphia</taxon>
        <taxon>Ostreida</taxon>
        <taxon>Ostreoidea</taxon>
        <taxon>Ostreidae</taxon>
        <taxon>Magallana</taxon>
    </lineage>
</organism>
<gene>
    <name evidence="1" type="ORF">CGI_10012215</name>
</gene>
<dbReference type="SUPFAM" id="SSF55729">
    <property type="entry name" value="Acyl-CoA N-acyltransferases (Nat)"/>
    <property type="match status" value="1"/>
</dbReference>
<dbReference type="InterPro" id="IPR000182">
    <property type="entry name" value="GNAT_dom"/>
</dbReference>
<dbReference type="PANTHER" id="PTHR43138:SF1">
    <property type="entry name" value="N-ACETYLTRANSFERASE ACA1"/>
    <property type="match status" value="1"/>
</dbReference>
<reference evidence="1" key="1">
    <citation type="journal article" date="2012" name="Nature">
        <title>The oyster genome reveals stress adaptation and complexity of shell formation.</title>
        <authorList>
            <person name="Zhang G."/>
            <person name="Fang X."/>
            <person name="Guo X."/>
            <person name="Li L."/>
            <person name="Luo R."/>
            <person name="Xu F."/>
            <person name="Yang P."/>
            <person name="Zhang L."/>
            <person name="Wang X."/>
            <person name="Qi H."/>
            <person name="Xiong Z."/>
            <person name="Que H."/>
            <person name="Xie Y."/>
            <person name="Holland P.W."/>
            <person name="Paps J."/>
            <person name="Zhu Y."/>
            <person name="Wu F."/>
            <person name="Chen Y."/>
            <person name="Wang J."/>
            <person name="Peng C."/>
            <person name="Meng J."/>
            <person name="Yang L."/>
            <person name="Liu J."/>
            <person name="Wen B."/>
            <person name="Zhang N."/>
            <person name="Huang Z."/>
            <person name="Zhu Q."/>
            <person name="Feng Y."/>
            <person name="Mount A."/>
            <person name="Hedgecock D."/>
            <person name="Xu Z."/>
            <person name="Liu Y."/>
            <person name="Domazet-Loso T."/>
            <person name="Du Y."/>
            <person name="Sun X."/>
            <person name="Zhang S."/>
            <person name="Liu B."/>
            <person name="Cheng P."/>
            <person name="Jiang X."/>
            <person name="Li J."/>
            <person name="Fan D."/>
            <person name="Wang W."/>
            <person name="Fu W."/>
            <person name="Wang T."/>
            <person name="Wang B."/>
            <person name="Zhang J."/>
            <person name="Peng Z."/>
            <person name="Li Y."/>
            <person name="Li N."/>
            <person name="Wang J."/>
            <person name="Chen M."/>
            <person name="He Y."/>
            <person name="Tan F."/>
            <person name="Song X."/>
            <person name="Zheng Q."/>
            <person name="Huang R."/>
            <person name="Yang H."/>
            <person name="Du X."/>
            <person name="Chen L."/>
            <person name="Yang M."/>
            <person name="Gaffney P.M."/>
            <person name="Wang S."/>
            <person name="Luo L."/>
            <person name="She Z."/>
            <person name="Ming Y."/>
            <person name="Huang W."/>
            <person name="Zhang S."/>
            <person name="Huang B."/>
            <person name="Zhang Y."/>
            <person name="Qu T."/>
            <person name="Ni P."/>
            <person name="Miao G."/>
            <person name="Wang J."/>
            <person name="Wang Q."/>
            <person name="Steinberg C.E."/>
            <person name="Wang H."/>
            <person name="Li N."/>
            <person name="Qian L."/>
            <person name="Zhang G."/>
            <person name="Li Y."/>
            <person name="Yang H."/>
            <person name="Liu X."/>
            <person name="Wang J."/>
            <person name="Yin Y."/>
            <person name="Wang J."/>
        </authorList>
    </citation>
    <scope>NUCLEOTIDE SEQUENCE [LARGE SCALE GENOMIC DNA]</scope>
    <source>
        <strain evidence="1">05x7-T-G4-1.051#20</strain>
    </source>
</reference>
<dbReference type="Gene3D" id="3.40.630.30">
    <property type="match status" value="1"/>
</dbReference>
<dbReference type="PANTHER" id="PTHR43138">
    <property type="entry name" value="ACETYLTRANSFERASE, GNAT FAMILY"/>
    <property type="match status" value="1"/>
</dbReference>
<dbReference type="EMBL" id="JH818727">
    <property type="protein sequence ID" value="EKC23214.1"/>
    <property type="molecule type" value="Genomic_DNA"/>
</dbReference>
<accession>K1PW42</accession>
<dbReference type="InterPro" id="IPR052742">
    <property type="entry name" value="Mito_N-acetyltransferase"/>
</dbReference>
<dbReference type="AlphaFoldDB" id="K1PW42"/>
<dbReference type="HOGENOM" id="CLU_117344_0_0_1"/>
<dbReference type="InterPro" id="IPR016181">
    <property type="entry name" value="Acyl_CoA_acyltransferase"/>
</dbReference>
<proteinExistence type="predicted"/>